<keyword evidence="1" id="KW-0732">Signal</keyword>
<feature type="domain" description="Putative beta-lactamase-inhibitor-like PepSY-like" evidence="2">
    <location>
        <begin position="77"/>
        <end position="149"/>
    </location>
</feature>
<proteinExistence type="predicted"/>
<dbReference type="InterPro" id="IPR021533">
    <property type="entry name" value="PepSY-like"/>
</dbReference>
<dbReference type="AlphaFoldDB" id="A0A8E6B4A4"/>
<evidence type="ECO:0000256" key="1">
    <source>
        <dbReference type="SAM" id="SignalP"/>
    </source>
</evidence>
<keyword evidence="4" id="KW-1185">Reference proteome</keyword>
<gene>
    <name evidence="3" type="ORF">KIH39_21805</name>
</gene>
<feature type="chain" id="PRO_5034044587" evidence="1">
    <location>
        <begin position="24"/>
        <end position="156"/>
    </location>
</feature>
<name>A0A8E6B4A4_9BACT</name>
<dbReference type="EMBL" id="CP074694">
    <property type="protein sequence ID" value="QVL31456.1"/>
    <property type="molecule type" value="Genomic_DNA"/>
</dbReference>
<evidence type="ECO:0000259" key="2">
    <source>
        <dbReference type="Pfam" id="PF11396"/>
    </source>
</evidence>
<reference evidence="3" key="1">
    <citation type="submission" date="2021-05" db="EMBL/GenBank/DDBJ databases">
        <title>Complete genome sequence of the cellulolytic planctomycete Telmatocola sphagniphila SP2T and characterization of the first cellulase from planctomycetes.</title>
        <authorList>
            <person name="Rakitin A.L."/>
            <person name="Beletsky A.V."/>
            <person name="Naumoff D.G."/>
            <person name="Kulichevskaya I.S."/>
            <person name="Mardanov A.V."/>
            <person name="Ravin N.V."/>
            <person name="Dedysh S.N."/>
        </authorList>
    </citation>
    <scope>NUCLEOTIDE SEQUENCE</scope>
    <source>
        <strain evidence="3">SP2T</strain>
    </source>
</reference>
<feature type="signal peptide" evidence="1">
    <location>
        <begin position="1"/>
        <end position="23"/>
    </location>
</feature>
<accession>A0A8E6B4A4</accession>
<organism evidence="3 4">
    <name type="scientific">Telmatocola sphagniphila</name>
    <dbReference type="NCBI Taxonomy" id="1123043"/>
    <lineage>
        <taxon>Bacteria</taxon>
        <taxon>Pseudomonadati</taxon>
        <taxon>Planctomycetota</taxon>
        <taxon>Planctomycetia</taxon>
        <taxon>Gemmatales</taxon>
        <taxon>Gemmataceae</taxon>
    </lineage>
</organism>
<sequence>MRTFKLSLVAVLAILLQVAGLQADDDKIPLDKLPKAVLEAVKAKYKGAELVEASKEVEKNVTSYEVIIKFKGEKLEVTLTSDGKIEAVEREMEAKDLPKAVSDSIKAKYDGYTISKVEEVTKGETVTYEILVKKGDKKVELTIGKDGKITEAKEEK</sequence>
<dbReference type="KEGG" id="tsph:KIH39_21805"/>
<protein>
    <submittedName>
        <fullName evidence="3">PepSY-like domain-containing protein</fullName>
    </submittedName>
</protein>
<dbReference type="Gene3D" id="3.10.450.360">
    <property type="match status" value="2"/>
</dbReference>
<evidence type="ECO:0000313" key="4">
    <source>
        <dbReference type="Proteomes" id="UP000676194"/>
    </source>
</evidence>
<dbReference type="Pfam" id="PF11396">
    <property type="entry name" value="PepSY_like"/>
    <property type="match status" value="1"/>
</dbReference>
<dbReference type="SUPFAM" id="SSF160574">
    <property type="entry name" value="BT0923-like"/>
    <property type="match status" value="1"/>
</dbReference>
<dbReference type="Proteomes" id="UP000676194">
    <property type="component" value="Chromosome"/>
</dbReference>
<dbReference type="RefSeq" id="WP_213495338.1">
    <property type="nucleotide sequence ID" value="NZ_CP074694.1"/>
</dbReference>
<evidence type="ECO:0000313" key="3">
    <source>
        <dbReference type="EMBL" id="QVL31456.1"/>
    </source>
</evidence>